<dbReference type="EC" id="2.3.2.27" evidence="2"/>
<keyword evidence="10" id="KW-0472">Membrane</keyword>
<dbReference type="PANTHER" id="PTHR15710:SF242">
    <property type="entry name" value="OS06G0633500 PROTEIN"/>
    <property type="match status" value="1"/>
</dbReference>
<dbReference type="PANTHER" id="PTHR15710">
    <property type="entry name" value="E3 UBIQUITIN-PROTEIN LIGASE PRAJA"/>
    <property type="match status" value="1"/>
</dbReference>
<dbReference type="GO" id="GO:0005737">
    <property type="term" value="C:cytoplasm"/>
    <property type="evidence" value="ECO:0007669"/>
    <property type="project" value="TreeGrafter"/>
</dbReference>
<dbReference type="PROSITE" id="PS50089">
    <property type="entry name" value="ZF_RING_2"/>
    <property type="match status" value="1"/>
</dbReference>
<evidence type="ECO:0000256" key="10">
    <source>
        <dbReference type="SAM" id="Phobius"/>
    </source>
</evidence>
<evidence type="ECO:0000256" key="2">
    <source>
        <dbReference type="ARBA" id="ARBA00012483"/>
    </source>
</evidence>
<dbReference type="EMBL" id="CM017875">
    <property type="protein sequence ID" value="KAG1338185.1"/>
    <property type="molecule type" value="Genomic_DNA"/>
</dbReference>
<evidence type="ECO:0000259" key="11">
    <source>
        <dbReference type="PROSITE" id="PS50089"/>
    </source>
</evidence>
<proteinExistence type="predicted"/>
<feature type="domain" description="RING-type" evidence="11">
    <location>
        <begin position="388"/>
        <end position="429"/>
    </location>
</feature>
<dbReference type="Gene3D" id="3.30.40.10">
    <property type="entry name" value="Zinc/RING finger domain, C3HC4 (zinc finger)"/>
    <property type="match status" value="1"/>
</dbReference>
<keyword evidence="3" id="KW-0808">Transferase</keyword>
<comment type="catalytic activity">
    <reaction evidence="1">
        <text>S-ubiquitinyl-[E2 ubiquitin-conjugating enzyme]-L-cysteine + [acceptor protein]-L-lysine = [E2 ubiquitin-conjugating enzyme]-L-cysteine + N(6)-ubiquitinyl-[acceptor protein]-L-lysine.</text>
        <dbReference type="EC" id="2.3.2.27"/>
    </reaction>
</comment>
<dbReference type="AlphaFoldDB" id="A0A8K0I585"/>
<dbReference type="GO" id="GO:0008270">
    <property type="term" value="F:zinc ion binding"/>
    <property type="evidence" value="ECO:0007669"/>
    <property type="project" value="UniProtKB-KW"/>
</dbReference>
<evidence type="ECO:0000256" key="5">
    <source>
        <dbReference type="ARBA" id="ARBA00022771"/>
    </source>
</evidence>
<keyword evidence="4" id="KW-0479">Metal-binding</keyword>
<feature type="transmembrane region" description="Helical" evidence="10">
    <location>
        <begin position="507"/>
        <end position="527"/>
    </location>
</feature>
<keyword evidence="7" id="KW-0862">Zinc</keyword>
<dbReference type="GO" id="GO:0061630">
    <property type="term" value="F:ubiquitin protein ligase activity"/>
    <property type="evidence" value="ECO:0007669"/>
    <property type="project" value="UniProtKB-EC"/>
</dbReference>
<dbReference type="InterPro" id="IPR013083">
    <property type="entry name" value="Znf_RING/FYVE/PHD"/>
</dbReference>
<evidence type="ECO:0000256" key="9">
    <source>
        <dbReference type="SAM" id="MobiDB-lite"/>
    </source>
</evidence>
<dbReference type="GO" id="GO:0016567">
    <property type="term" value="P:protein ubiquitination"/>
    <property type="evidence" value="ECO:0007669"/>
    <property type="project" value="TreeGrafter"/>
</dbReference>
<evidence type="ECO:0000313" key="12">
    <source>
        <dbReference type="EMBL" id="KAG1338185.1"/>
    </source>
</evidence>
<evidence type="ECO:0000256" key="4">
    <source>
        <dbReference type="ARBA" id="ARBA00022723"/>
    </source>
</evidence>
<sequence length="568" mass="63626">MEDLFSPACEDQAAEDAASAPPSAIIVLPDQAEMDAESMNLSHESMLSLEHAQLSSNSFRHSSQQEAHCLVCRRAFSLEAEVNEGFEAISICRECKIMVLEDNEGNVNLRDIRWRRRQRGRSGFGNSESMEDSFSQQFSHLINLASQNHESLFEGDTSVTVGQRARYYATRSRSRRRHRALSDNDSDGLDHMDSMFGESDSNLSFGGYGGDSDASLDRNSLLDREMFIQLDSESYVFTDTDIDPMHAGLDQWNSDDQDEEDGEWEEADFDENNAFTDRHQQFQDANGSPSGMGERGAQDGAWVNWRMAASQQVHYVDIFADIESDLRPPYVGNPGDYLDARGFEELLEQLAENDGSRRGAPPASASFVASLPSVIISKDHERNGSLICAVCKDPLPINTEAKQLPCKHLYHPSCILPWLAARNSCPVCRYELPTDDPEYEGKSMMGRNEVHDTHQPDPAEESSYEILSEMETDEGHGPNHGRVQQVSSEVTEQIADRSSREGSRGGWLFLAAAPIVSIVGMVLVLWFQNPRSEGRIHCNTREPDSQQLRRSLSPGAAADRNRRWWSIF</sequence>
<dbReference type="FunFam" id="3.30.40.10:FF:000022">
    <property type="entry name" value="E3 ubiquitin-protein ligase RING1-like"/>
    <property type="match status" value="1"/>
</dbReference>
<feature type="compositionally biased region" description="Low complexity" evidence="9">
    <location>
        <begin position="8"/>
        <end position="22"/>
    </location>
</feature>
<reference evidence="12" key="1">
    <citation type="journal article" date="2017" name="Gigascience">
        <title>The genome draft of coconut (Cocos nucifera).</title>
        <authorList>
            <person name="Xiao Y."/>
            <person name="Xu P."/>
            <person name="Fan H."/>
            <person name="Baudouin L."/>
            <person name="Xia W."/>
            <person name="Bocs S."/>
            <person name="Xu J."/>
            <person name="Li Q."/>
            <person name="Guo A."/>
            <person name="Zhou L."/>
            <person name="Li J."/>
            <person name="Wu Y."/>
            <person name="Ma Z."/>
            <person name="Armero A."/>
            <person name="Issali A.E."/>
            <person name="Liu N."/>
            <person name="Peng M."/>
            <person name="Yang Y."/>
        </authorList>
    </citation>
    <scope>NUCLEOTIDE SEQUENCE</scope>
    <source>
        <tissue evidence="12">Spear leaf of Hainan Tall coconut</tissue>
    </source>
</reference>
<feature type="region of interest" description="Disordered" evidence="9">
    <location>
        <begin position="1"/>
        <end position="22"/>
    </location>
</feature>
<gene>
    <name evidence="12" type="ORF">COCNU_04G004910</name>
</gene>
<evidence type="ECO:0000313" key="13">
    <source>
        <dbReference type="Proteomes" id="UP000797356"/>
    </source>
</evidence>
<reference evidence="12" key="2">
    <citation type="submission" date="2019-07" db="EMBL/GenBank/DDBJ databases">
        <authorList>
            <person name="Yang Y."/>
            <person name="Bocs S."/>
            <person name="Baudouin L."/>
        </authorList>
    </citation>
    <scope>NUCLEOTIDE SEQUENCE</scope>
    <source>
        <tissue evidence="12">Spear leaf of Hainan Tall coconut</tissue>
    </source>
</reference>
<evidence type="ECO:0000256" key="3">
    <source>
        <dbReference type="ARBA" id="ARBA00022679"/>
    </source>
</evidence>
<keyword evidence="5 8" id="KW-0863">Zinc-finger</keyword>
<keyword evidence="13" id="KW-1185">Reference proteome</keyword>
<dbReference type="SUPFAM" id="SSF57850">
    <property type="entry name" value="RING/U-box"/>
    <property type="match status" value="1"/>
</dbReference>
<evidence type="ECO:0000256" key="1">
    <source>
        <dbReference type="ARBA" id="ARBA00000900"/>
    </source>
</evidence>
<evidence type="ECO:0000256" key="6">
    <source>
        <dbReference type="ARBA" id="ARBA00022786"/>
    </source>
</evidence>
<dbReference type="InterPro" id="IPR001841">
    <property type="entry name" value="Znf_RING"/>
</dbReference>
<keyword evidence="10" id="KW-1133">Transmembrane helix</keyword>
<dbReference type="Proteomes" id="UP000797356">
    <property type="component" value="Chromosome 4"/>
</dbReference>
<evidence type="ECO:0000256" key="8">
    <source>
        <dbReference type="PROSITE-ProRule" id="PRU00175"/>
    </source>
</evidence>
<keyword evidence="10" id="KW-0812">Transmembrane</keyword>
<organism evidence="12 13">
    <name type="scientific">Cocos nucifera</name>
    <name type="common">Coconut palm</name>
    <dbReference type="NCBI Taxonomy" id="13894"/>
    <lineage>
        <taxon>Eukaryota</taxon>
        <taxon>Viridiplantae</taxon>
        <taxon>Streptophyta</taxon>
        <taxon>Embryophyta</taxon>
        <taxon>Tracheophyta</taxon>
        <taxon>Spermatophyta</taxon>
        <taxon>Magnoliopsida</taxon>
        <taxon>Liliopsida</taxon>
        <taxon>Arecaceae</taxon>
        <taxon>Arecoideae</taxon>
        <taxon>Cocoseae</taxon>
        <taxon>Attaleinae</taxon>
        <taxon>Cocos</taxon>
    </lineage>
</organism>
<accession>A0A8K0I585</accession>
<dbReference type="Pfam" id="PF13639">
    <property type="entry name" value="zf-RING_2"/>
    <property type="match status" value="1"/>
</dbReference>
<comment type="caution">
    <text evidence="12">The sequence shown here is derived from an EMBL/GenBank/DDBJ whole genome shotgun (WGS) entry which is preliminary data.</text>
</comment>
<keyword evidence="6" id="KW-0833">Ubl conjugation pathway</keyword>
<evidence type="ECO:0000256" key="7">
    <source>
        <dbReference type="ARBA" id="ARBA00022833"/>
    </source>
</evidence>
<dbReference type="SMART" id="SM00184">
    <property type="entry name" value="RING"/>
    <property type="match status" value="1"/>
</dbReference>
<protein>
    <recommendedName>
        <fullName evidence="2">RING-type E3 ubiquitin transferase</fullName>
        <ecNumber evidence="2">2.3.2.27</ecNumber>
    </recommendedName>
</protein>
<dbReference type="OrthoDB" id="21204at2759"/>
<name>A0A8K0I585_COCNU</name>